<dbReference type="PANTHER" id="PTHR34385:SF1">
    <property type="entry name" value="PEPTIDOGLYCAN L-ALANYL-D-GLUTAMATE ENDOPEPTIDASE CWLK"/>
    <property type="match status" value="1"/>
</dbReference>
<feature type="signal peptide" evidence="2">
    <location>
        <begin position="1"/>
        <end position="20"/>
    </location>
</feature>
<name>A0A6A7K4C3_9FIRM</name>
<keyword evidence="4" id="KW-0645">Protease</keyword>
<evidence type="ECO:0000256" key="2">
    <source>
        <dbReference type="SAM" id="SignalP"/>
    </source>
</evidence>
<dbReference type="GO" id="GO:0004180">
    <property type="term" value="F:carboxypeptidase activity"/>
    <property type="evidence" value="ECO:0007669"/>
    <property type="project" value="UniProtKB-KW"/>
</dbReference>
<dbReference type="InterPro" id="IPR052179">
    <property type="entry name" value="DD-CPase-like"/>
</dbReference>
<dbReference type="EMBL" id="WHNX01000001">
    <property type="protein sequence ID" value="MPW24299.1"/>
    <property type="molecule type" value="Genomic_DNA"/>
</dbReference>
<protein>
    <submittedName>
        <fullName evidence="4">D-alanyl-D-alanine carboxypeptidase family protein</fullName>
    </submittedName>
</protein>
<feature type="compositionally biased region" description="Basic and acidic residues" evidence="1">
    <location>
        <begin position="72"/>
        <end position="84"/>
    </location>
</feature>
<dbReference type="InterPro" id="IPR003709">
    <property type="entry name" value="VanY-like_core_dom"/>
</dbReference>
<proteinExistence type="predicted"/>
<dbReference type="GO" id="GO:0006508">
    <property type="term" value="P:proteolysis"/>
    <property type="evidence" value="ECO:0007669"/>
    <property type="project" value="InterPro"/>
</dbReference>
<keyword evidence="4" id="KW-0121">Carboxypeptidase</keyword>
<dbReference type="Gene3D" id="3.30.1380.10">
    <property type="match status" value="1"/>
</dbReference>
<keyword evidence="5" id="KW-1185">Reference proteome</keyword>
<evidence type="ECO:0000256" key="1">
    <source>
        <dbReference type="SAM" id="MobiDB-lite"/>
    </source>
</evidence>
<dbReference type="InterPro" id="IPR009045">
    <property type="entry name" value="Zn_M74/Hedgehog-like"/>
</dbReference>
<feature type="compositionally biased region" description="Basic and acidic residues" evidence="1">
    <location>
        <begin position="52"/>
        <end position="64"/>
    </location>
</feature>
<organism evidence="4 5">
    <name type="scientific">Alkalibaculum sporogenes</name>
    <dbReference type="NCBI Taxonomy" id="2655001"/>
    <lineage>
        <taxon>Bacteria</taxon>
        <taxon>Bacillati</taxon>
        <taxon>Bacillota</taxon>
        <taxon>Clostridia</taxon>
        <taxon>Eubacteriales</taxon>
        <taxon>Eubacteriaceae</taxon>
        <taxon>Alkalibaculum</taxon>
    </lineage>
</organism>
<dbReference type="Pfam" id="PF02557">
    <property type="entry name" value="VanY"/>
    <property type="match status" value="1"/>
</dbReference>
<dbReference type="PROSITE" id="PS51257">
    <property type="entry name" value="PROKAR_LIPOPROTEIN"/>
    <property type="match status" value="1"/>
</dbReference>
<dbReference type="AlphaFoldDB" id="A0A6A7K4C3"/>
<feature type="chain" id="PRO_5039196240" evidence="2">
    <location>
        <begin position="21"/>
        <end position="287"/>
    </location>
</feature>
<feature type="region of interest" description="Disordered" evidence="1">
    <location>
        <begin position="39"/>
        <end position="90"/>
    </location>
</feature>
<reference evidence="4 5" key="1">
    <citation type="submission" date="2019-10" db="EMBL/GenBank/DDBJ databases">
        <title>Alkalibaculum tamaniensis sp.nov., a new alkaliphilic acetogen, isolated on methoxylated aromatics from a mud volcano.</title>
        <authorList>
            <person name="Khomyakova M.A."/>
            <person name="Merkel A.Y."/>
            <person name="Bonch-Osmolovskaya E.A."/>
            <person name="Slobodkin A.I."/>
        </authorList>
    </citation>
    <scope>NUCLEOTIDE SEQUENCE [LARGE SCALE GENOMIC DNA]</scope>
    <source>
        <strain evidence="4 5">M08DMB</strain>
    </source>
</reference>
<dbReference type="PANTHER" id="PTHR34385">
    <property type="entry name" value="D-ALANYL-D-ALANINE CARBOXYPEPTIDASE"/>
    <property type="match status" value="1"/>
</dbReference>
<dbReference type="CDD" id="cd14852">
    <property type="entry name" value="LD-carboxypeptidase"/>
    <property type="match status" value="1"/>
</dbReference>
<dbReference type="SUPFAM" id="SSF55166">
    <property type="entry name" value="Hedgehog/DD-peptidase"/>
    <property type="match status" value="1"/>
</dbReference>
<sequence>MKRVIILLAGLILLMLSACQITPHQENDTKKIENNLAAVEDHSSIETPSELIDEKGSKKQDHSSIEAPPELTYEKGPKKQDHSSIETPQKLTDVKIPKKQNQWNLLLANGEFPLPEDFRVPALKQLSTGHMVDSRIYEDLQHMLVDAKAAGVSPIICSAYRSVDRQTTLFNQRVAREIDSGKNEENAVAATAMVIAVPGTSEHHTGLAVDIVDINYQLLNEEQENTPAQKWLMVNSYKYGFILRYPKDKVDITGIVYEPWHYRYVGKDVAKAIFERRITLEEYLDAH</sequence>
<dbReference type="RefSeq" id="WP_152800648.1">
    <property type="nucleotide sequence ID" value="NZ_WHNX01000001.1"/>
</dbReference>
<accession>A0A6A7K4C3</accession>
<evidence type="ECO:0000313" key="4">
    <source>
        <dbReference type="EMBL" id="MPW24299.1"/>
    </source>
</evidence>
<keyword evidence="2" id="KW-0732">Signal</keyword>
<feature type="domain" description="D-alanyl-D-alanine carboxypeptidase-like core" evidence="3">
    <location>
        <begin position="130"/>
        <end position="267"/>
    </location>
</feature>
<dbReference type="Proteomes" id="UP000440004">
    <property type="component" value="Unassembled WGS sequence"/>
</dbReference>
<keyword evidence="4" id="KW-0378">Hydrolase</keyword>
<dbReference type="InterPro" id="IPR058193">
    <property type="entry name" value="VanY/YodJ_core_dom"/>
</dbReference>
<evidence type="ECO:0000259" key="3">
    <source>
        <dbReference type="Pfam" id="PF02557"/>
    </source>
</evidence>
<evidence type="ECO:0000313" key="5">
    <source>
        <dbReference type="Proteomes" id="UP000440004"/>
    </source>
</evidence>
<comment type="caution">
    <text evidence="4">The sequence shown here is derived from an EMBL/GenBank/DDBJ whole genome shotgun (WGS) entry which is preliminary data.</text>
</comment>
<gene>
    <name evidence="4" type="ORF">GC105_00630</name>
</gene>